<accession>A0AAV3RGG9</accession>
<feature type="region of interest" description="Disordered" evidence="1">
    <location>
        <begin position="24"/>
        <end position="97"/>
    </location>
</feature>
<feature type="region of interest" description="Disordered" evidence="1">
    <location>
        <begin position="131"/>
        <end position="154"/>
    </location>
</feature>
<evidence type="ECO:0000256" key="1">
    <source>
        <dbReference type="SAM" id="MobiDB-lite"/>
    </source>
</evidence>
<keyword evidence="2" id="KW-1133">Transmembrane helix</keyword>
<dbReference type="Proteomes" id="UP001454036">
    <property type="component" value="Unassembled WGS sequence"/>
</dbReference>
<name>A0AAV3RGG9_LITER</name>
<gene>
    <name evidence="3" type="ORF">LIER_27851</name>
</gene>
<evidence type="ECO:0000313" key="4">
    <source>
        <dbReference type="Proteomes" id="UP001454036"/>
    </source>
</evidence>
<feature type="transmembrane region" description="Helical" evidence="2">
    <location>
        <begin position="199"/>
        <end position="222"/>
    </location>
</feature>
<reference evidence="3 4" key="1">
    <citation type="submission" date="2024-01" db="EMBL/GenBank/DDBJ databases">
        <title>The complete chloroplast genome sequence of Lithospermum erythrorhizon: insights into the phylogenetic relationship among Boraginaceae species and the maternal lineages of purple gromwells.</title>
        <authorList>
            <person name="Okada T."/>
            <person name="Watanabe K."/>
        </authorList>
    </citation>
    <scope>NUCLEOTIDE SEQUENCE [LARGE SCALE GENOMIC DNA]</scope>
</reference>
<sequence>MIPQDSVNIEAHAAIRTPALESLHRRSAMEEAPEDFVGSLLRDSPEALPTTTSRGLDDTHGPLNVQPLRSRMRPPVPRTVAPKPSKGKSTKEPPTLEEVKAKTIPELITNYQLRQICNYYEVPDEVKTRIPLGGESVDAPSTKTEAPKEGEPEGTTVSTFRVTSLFWEFFNYGLRFPMLGFVEEVLITLDRALGQLIPFAWLVLAVFQVACLSVGVVPNIVLFNVMYNVLHKVLEINEN</sequence>
<dbReference type="EMBL" id="BAABME010009090">
    <property type="protein sequence ID" value="GAA0174466.1"/>
    <property type="molecule type" value="Genomic_DNA"/>
</dbReference>
<keyword evidence="2" id="KW-0812">Transmembrane</keyword>
<keyword evidence="4" id="KW-1185">Reference proteome</keyword>
<evidence type="ECO:0000256" key="2">
    <source>
        <dbReference type="SAM" id="Phobius"/>
    </source>
</evidence>
<keyword evidence="2" id="KW-0472">Membrane</keyword>
<evidence type="ECO:0008006" key="5">
    <source>
        <dbReference type="Google" id="ProtNLM"/>
    </source>
</evidence>
<comment type="caution">
    <text evidence="3">The sequence shown here is derived from an EMBL/GenBank/DDBJ whole genome shotgun (WGS) entry which is preliminary data.</text>
</comment>
<organism evidence="3 4">
    <name type="scientific">Lithospermum erythrorhizon</name>
    <name type="common">Purple gromwell</name>
    <name type="synonym">Lithospermum officinale var. erythrorhizon</name>
    <dbReference type="NCBI Taxonomy" id="34254"/>
    <lineage>
        <taxon>Eukaryota</taxon>
        <taxon>Viridiplantae</taxon>
        <taxon>Streptophyta</taxon>
        <taxon>Embryophyta</taxon>
        <taxon>Tracheophyta</taxon>
        <taxon>Spermatophyta</taxon>
        <taxon>Magnoliopsida</taxon>
        <taxon>eudicotyledons</taxon>
        <taxon>Gunneridae</taxon>
        <taxon>Pentapetalae</taxon>
        <taxon>asterids</taxon>
        <taxon>lamiids</taxon>
        <taxon>Boraginales</taxon>
        <taxon>Boraginaceae</taxon>
        <taxon>Boraginoideae</taxon>
        <taxon>Lithospermeae</taxon>
        <taxon>Lithospermum</taxon>
    </lineage>
</organism>
<dbReference type="AlphaFoldDB" id="A0AAV3RGG9"/>
<protein>
    <recommendedName>
        <fullName evidence="5">Anoctamin</fullName>
    </recommendedName>
</protein>
<evidence type="ECO:0000313" key="3">
    <source>
        <dbReference type="EMBL" id="GAA0174466.1"/>
    </source>
</evidence>
<proteinExistence type="predicted"/>